<dbReference type="VEuPathDB" id="FungiDB:FOIG_11108"/>
<evidence type="ECO:0000313" key="6">
    <source>
        <dbReference type="Proteomes" id="UP000285084"/>
    </source>
</evidence>
<dbReference type="VEuPathDB" id="FungiDB:FOC4_g10014050"/>
<dbReference type="InterPro" id="IPR036770">
    <property type="entry name" value="Ankyrin_rpt-contain_sf"/>
</dbReference>
<feature type="repeat" description="ANK" evidence="3">
    <location>
        <begin position="272"/>
        <end position="301"/>
    </location>
</feature>
<accession>A0A420M9I9</accession>
<evidence type="ECO:0000256" key="4">
    <source>
        <dbReference type="SAM" id="MobiDB-lite"/>
    </source>
</evidence>
<dbReference type="CDD" id="cd09276">
    <property type="entry name" value="Rnase_HI_RT_non_LTR"/>
    <property type="match status" value="1"/>
</dbReference>
<dbReference type="PANTHER" id="PTHR24123:SF33">
    <property type="entry name" value="PROTEIN HOS4"/>
    <property type="match status" value="1"/>
</dbReference>
<dbReference type="SUPFAM" id="SSF48403">
    <property type="entry name" value="Ankyrin repeat"/>
    <property type="match status" value="2"/>
</dbReference>
<dbReference type="SUPFAM" id="SSF53098">
    <property type="entry name" value="Ribonuclease H-like"/>
    <property type="match status" value="1"/>
</dbReference>
<feature type="compositionally biased region" description="Polar residues" evidence="4">
    <location>
        <begin position="33"/>
        <end position="46"/>
    </location>
</feature>
<dbReference type="VEuPathDB" id="FungiDB:FOXG_01339"/>
<name>A0A420M9I9_FUSOX</name>
<dbReference type="SMART" id="SM00248">
    <property type="entry name" value="ANK"/>
    <property type="match status" value="13"/>
</dbReference>
<proteinExistence type="predicted"/>
<evidence type="ECO:0000256" key="2">
    <source>
        <dbReference type="ARBA" id="ARBA00023043"/>
    </source>
</evidence>
<sequence length="634" mass="67305">MDNKSTTPTAPQENDAGIPPAVNVGQAADANLHSVSILPSRNTSSPPIAEPSESVSVRLTPPPLQNASASKLTVSNQERHSPDRSRSRSRSPNGHLPVIPVPGKTLFLAARAGNKQIFLRILQSGAEITEVESDGTTVLQAAAEENQLDVVLSLLVFGADPNLGGGRTRSPLLAATDRQHVQVVAALLEAGADPSVVHPEAHPRMKSAFHVALNHQNSEILSMLLRAAADPNVVPGLLHYACSAGTLDSVKQLLGTNLDINEVSDDGAYFGTALRVSVENSHTDIVKYLLEHEADPNITSPSPYPWQRSPLFAAVHKRKSEILSMLLRAGADPNVIPGLLHYACSAGTLDSVKQLLGTNLDINEVSDDGAYFGTALRVSVENSHTDIVKYLLEHEADPNITSPSSYPWQRSPLFAAVHKRKSEILSMLLRAGADPNVIPGLLHYACSAGTLDSVKQLLGAHADPDAVPGLLAYVAENNNLQFVKMMVEEGHADINSVHNTLGTALHVFAAKGQRDAMAYLLDLDADPNIWGGALEGLKAALTLQDSATQDIIICLDNLAATTCLRGTPSDSSQDVFLEFQALAASHGATQVGWAPGHTDIPGNEQADKLAKAASSAPEPEGAQPTLAYLRRIAR</sequence>
<dbReference type="Gene3D" id="1.25.40.20">
    <property type="entry name" value="Ankyrin repeat-containing domain"/>
    <property type="match status" value="4"/>
</dbReference>
<evidence type="ECO:0000256" key="3">
    <source>
        <dbReference type="PROSITE-ProRule" id="PRU00023"/>
    </source>
</evidence>
<dbReference type="InterPro" id="IPR051165">
    <property type="entry name" value="Multifunctional_ANK_Repeat"/>
</dbReference>
<feature type="compositionally biased region" description="Polar residues" evidence="4">
    <location>
        <begin position="1"/>
        <end position="12"/>
    </location>
</feature>
<dbReference type="GO" id="GO:0003676">
    <property type="term" value="F:nucleic acid binding"/>
    <property type="evidence" value="ECO:0007669"/>
    <property type="project" value="InterPro"/>
</dbReference>
<dbReference type="VEuPathDB" id="FungiDB:FOMG_02174"/>
<feature type="compositionally biased region" description="Basic and acidic residues" evidence="4">
    <location>
        <begin position="77"/>
        <end position="86"/>
    </location>
</feature>
<dbReference type="Pfam" id="PF12796">
    <property type="entry name" value="Ank_2"/>
    <property type="match status" value="4"/>
</dbReference>
<feature type="repeat" description="ANK" evidence="3">
    <location>
        <begin position="167"/>
        <end position="199"/>
    </location>
</feature>
<dbReference type="InterPro" id="IPR012337">
    <property type="entry name" value="RNaseH-like_sf"/>
</dbReference>
<reference evidence="5 6" key="1">
    <citation type="journal article" date="2018" name="Sci. Rep.">
        <title>Characterisation of pathogen-specific regions and novel effector candidates in Fusarium oxysporum f. sp. cepae.</title>
        <authorList>
            <person name="Armitage A.D."/>
            <person name="Taylor A."/>
            <person name="Sobczyk M.K."/>
            <person name="Baxter L."/>
            <person name="Greenfield B.P."/>
            <person name="Bates H.J."/>
            <person name="Wilson F."/>
            <person name="Jackson A.C."/>
            <person name="Ott S."/>
            <person name="Harrison R.J."/>
            <person name="Clarkson J.P."/>
        </authorList>
    </citation>
    <scope>NUCLEOTIDE SEQUENCE [LARGE SCALE GENOMIC DNA]</scope>
    <source>
        <strain evidence="5 6">Fo_A13</strain>
    </source>
</reference>
<dbReference type="InterPro" id="IPR036397">
    <property type="entry name" value="RNaseH_sf"/>
</dbReference>
<evidence type="ECO:0000313" key="5">
    <source>
        <dbReference type="EMBL" id="RKK62646.1"/>
    </source>
</evidence>
<dbReference type="VEuPathDB" id="FungiDB:FOC1_g10000632"/>
<organism evidence="5 6">
    <name type="scientific">Fusarium oxysporum</name>
    <name type="common">Fusarium vascular wilt</name>
    <dbReference type="NCBI Taxonomy" id="5507"/>
    <lineage>
        <taxon>Eukaryota</taxon>
        <taxon>Fungi</taxon>
        <taxon>Dikarya</taxon>
        <taxon>Ascomycota</taxon>
        <taxon>Pezizomycotina</taxon>
        <taxon>Sordariomycetes</taxon>
        <taxon>Hypocreomycetidae</taxon>
        <taxon>Hypocreales</taxon>
        <taxon>Nectriaceae</taxon>
        <taxon>Fusarium</taxon>
        <taxon>Fusarium oxysporum species complex</taxon>
    </lineage>
</organism>
<feature type="repeat" description="ANK" evidence="3">
    <location>
        <begin position="374"/>
        <end position="403"/>
    </location>
</feature>
<feature type="region of interest" description="Disordered" evidence="4">
    <location>
        <begin position="1"/>
        <end position="98"/>
    </location>
</feature>
<keyword evidence="1" id="KW-0677">Repeat</keyword>
<feature type="repeat" description="ANK" evidence="3">
    <location>
        <begin position="134"/>
        <end position="166"/>
    </location>
</feature>
<dbReference type="InterPro" id="IPR002110">
    <property type="entry name" value="Ankyrin_rpt"/>
</dbReference>
<dbReference type="VEuPathDB" id="FungiDB:FOC1_g10000631"/>
<comment type="caution">
    <text evidence="5">The sequence shown here is derived from an EMBL/GenBank/DDBJ whole genome shotgun (WGS) entry which is preliminary data.</text>
</comment>
<dbReference type="PROSITE" id="PS50297">
    <property type="entry name" value="ANK_REP_REGION"/>
    <property type="match status" value="1"/>
</dbReference>
<dbReference type="PROSITE" id="PS50088">
    <property type="entry name" value="ANK_REPEAT"/>
    <property type="match status" value="6"/>
</dbReference>
<protein>
    <submittedName>
        <fullName evidence="5">Uncharacterized protein</fullName>
    </submittedName>
</protein>
<feature type="region of interest" description="Disordered" evidence="4">
    <location>
        <begin position="594"/>
        <end position="626"/>
    </location>
</feature>
<dbReference type="AlphaFoldDB" id="A0A420M9I9"/>
<keyword evidence="2 3" id="KW-0040">ANK repeat</keyword>
<feature type="compositionally biased region" description="Polar residues" evidence="4">
    <location>
        <begin position="65"/>
        <end position="76"/>
    </location>
</feature>
<dbReference type="VEuPathDB" id="FungiDB:FOZG_02155"/>
<feature type="repeat" description="ANK" evidence="3">
    <location>
        <begin position="306"/>
        <end position="338"/>
    </location>
</feature>
<evidence type="ECO:0000256" key="1">
    <source>
        <dbReference type="ARBA" id="ARBA00022737"/>
    </source>
</evidence>
<dbReference type="Gene3D" id="3.30.420.10">
    <property type="entry name" value="Ribonuclease H-like superfamily/Ribonuclease H"/>
    <property type="match status" value="1"/>
</dbReference>
<dbReference type="PANTHER" id="PTHR24123">
    <property type="entry name" value="ANKYRIN REPEAT-CONTAINING"/>
    <property type="match status" value="1"/>
</dbReference>
<dbReference type="EMBL" id="MRCX01000612">
    <property type="protein sequence ID" value="RKK62646.1"/>
    <property type="molecule type" value="Genomic_DNA"/>
</dbReference>
<gene>
    <name evidence="5" type="ORF">BFJ69_g16999</name>
</gene>
<dbReference type="Proteomes" id="UP000285084">
    <property type="component" value="Unassembled WGS sequence"/>
</dbReference>
<dbReference type="VEuPathDB" id="FungiDB:HZS61_001672"/>
<feature type="repeat" description="ANK" evidence="3">
    <location>
        <begin position="408"/>
        <end position="440"/>
    </location>
</feature>